<feature type="active site" description="Proton acceptor; for dehydratase activity" evidence="14">
    <location>
        <position position="1528"/>
    </location>
</feature>
<dbReference type="SMART" id="SM00822">
    <property type="entry name" value="PKS_KR"/>
    <property type="match status" value="2"/>
</dbReference>
<dbReference type="PROSITE" id="PS50075">
    <property type="entry name" value="CARRIER"/>
    <property type="match status" value="3"/>
</dbReference>
<dbReference type="GO" id="GO:0071770">
    <property type="term" value="P:DIM/DIP cell wall layer assembly"/>
    <property type="evidence" value="ECO:0007669"/>
    <property type="project" value="TreeGrafter"/>
</dbReference>
<dbReference type="CDD" id="cd08953">
    <property type="entry name" value="KR_2_SDR_x"/>
    <property type="match status" value="2"/>
</dbReference>
<dbReference type="GO" id="GO:0004312">
    <property type="term" value="F:fatty acid synthase activity"/>
    <property type="evidence" value="ECO:0007669"/>
    <property type="project" value="TreeGrafter"/>
</dbReference>
<keyword evidence="8" id="KW-0963">Cytoplasm</keyword>
<evidence type="ECO:0000256" key="4">
    <source>
        <dbReference type="ARBA" id="ARBA00005194"/>
    </source>
</evidence>
<comment type="subcellular location">
    <subcellularLocation>
        <location evidence="2">Cytoplasm</location>
    </subcellularLocation>
</comment>
<dbReference type="EMBL" id="SNZH01000005">
    <property type="protein sequence ID" value="TDR44821.1"/>
    <property type="molecule type" value="Genomic_DNA"/>
</dbReference>
<dbReference type="InterPro" id="IPR018201">
    <property type="entry name" value="Ketoacyl_synth_AS"/>
</dbReference>
<evidence type="ECO:0000256" key="7">
    <source>
        <dbReference type="ARBA" id="ARBA00022450"/>
    </source>
</evidence>
<comment type="pathway">
    <text evidence="3">Antibiotic biosynthesis.</text>
</comment>
<dbReference type="SMART" id="SM00823">
    <property type="entry name" value="PKS_PP"/>
    <property type="match status" value="3"/>
</dbReference>
<dbReference type="Gene3D" id="3.90.1150.10">
    <property type="entry name" value="Aspartate Aminotransferase, domain 1"/>
    <property type="match status" value="1"/>
</dbReference>
<dbReference type="InterPro" id="IPR015422">
    <property type="entry name" value="PyrdxlP-dep_Trfase_small"/>
</dbReference>
<dbReference type="Pfam" id="PF01212">
    <property type="entry name" value="Beta_elim_lyase"/>
    <property type="match status" value="1"/>
</dbReference>
<dbReference type="Pfam" id="PF00109">
    <property type="entry name" value="ketoacyl-synt"/>
    <property type="match status" value="3"/>
</dbReference>
<dbReference type="InterPro" id="IPR049900">
    <property type="entry name" value="PKS_mFAS_DH"/>
</dbReference>
<dbReference type="InterPro" id="IPR020806">
    <property type="entry name" value="PKS_PP-bd"/>
</dbReference>
<dbReference type="Gene3D" id="3.40.50.720">
    <property type="entry name" value="NAD(P)-binding Rossmann-like Domain"/>
    <property type="match status" value="2"/>
</dbReference>
<feature type="domain" description="PKS/mFAS DH" evidence="18">
    <location>
        <begin position="1499"/>
        <end position="1785"/>
    </location>
</feature>
<dbReference type="Gene3D" id="3.10.129.110">
    <property type="entry name" value="Polyketide synthase dehydratase"/>
    <property type="match status" value="1"/>
</dbReference>
<feature type="region of interest" description="Disordered" evidence="15">
    <location>
        <begin position="354"/>
        <end position="398"/>
    </location>
</feature>
<evidence type="ECO:0000256" key="9">
    <source>
        <dbReference type="ARBA" id="ARBA00022553"/>
    </source>
</evidence>
<keyword evidence="20" id="KW-1185">Reference proteome</keyword>
<dbReference type="InterPro" id="IPR020807">
    <property type="entry name" value="PKS_DH"/>
</dbReference>
<dbReference type="InterPro" id="IPR020841">
    <property type="entry name" value="PKS_Beta-ketoAc_synthase_dom"/>
</dbReference>
<dbReference type="InterPro" id="IPR001597">
    <property type="entry name" value="ArAA_b-elim_lyase/Thr_aldolase"/>
</dbReference>
<dbReference type="InterPro" id="IPR016039">
    <property type="entry name" value="Thiolase-like"/>
</dbReference>
<dbReference type="Pfam" id="PF21089">
    <property type="entry name" value="PKS_DH_N"/>
    <property type="match status" value="1"/>
</dbReference>
<dbReference type="Proteomes" id="UP000295293">
    <property type="component" value="Unassembled WGS sequence"/>
</dbReference>
<dbReference type="InterPro" id="IPR036291">
    <property type="entry name" value="NAD(P)-bd_dom_sf"/>
</dbReference>
<evidence type="ECO:0000256" key="14">
    <source>
        <dbReference type="PROSITE-ProRule" id="PRU01363"/>
    </source>
</evidence>
<dbReference type="Pfam" id="PF14765">
    <property type="entry name" value="PS-DH"/>
    <property type="match status" value="1"/>
</dbReference>
<dbReference type="InterPro" id="IPR036736">
    <property type="entry name" value="ACP-like_sf"/>
</dbReference>
<evidence type="ECO:0000256" key="12">
    <source>
        <dbReference type="ARBA" id="ARBA00022898"/>
    </source>
</evidence>
<comment type="function">
    <text evidence="13">Involved in production of the polyketide antibiotic thailandamide.</text>
</comment>
<evidence type="ECO:0000313" key="20">
    <source>
        <dbReference type="Proteomes" id="UP000295293"/>
    </source>
</evidence>
<dbReference type="GO" id="GO:0006520">
    <property type="term" value="P:amino acid metabolic process"/>
    <property type="evidence" value="ECO:0007669"/>
    <property type="project" value="InterPro"/>
</dbReference>
<comment type="caution">
    <text evidence="19">The sequence shown here is derived from an EMBL/GenBank/DDBJ whole genome shotgun (WGS) entry which is preliminary data.</text>
</comment>
<feature type="region of interest" description="N-terminal hotdog fold" evidence="14">
    <location>
        <begin position="1499"/>
        <end position="1617"/>
    </location>
</feature>
<dbReference type="SUPFAM" id="SSF53383">
    <property type="entry name" value="PLP-dependent transferases"/>
    <property type="match status" value="1"/>
</dbReference>
<evidence type="ECO:0000256" key="13">
    <source>
        <dbReference type="ARBA" id="ARBA00054155"/>
    </source>
</evidence>
<feature type="compositionally biased region" description="Basic and acidic residues" evidence="15">
    <location>
        <begin position="383"/>
        <end position="398"/>
    </location>
</feature>
<dbReference type="InterPro" id="IPR015421">
    <property type="entry name" value="PyrdxlP-dep_Trfase_major"/>
</dbReference>
<feature type="domain" description="Carrier" evidence="16">
    <location>
        <begin position="4371"/>
        <end position="4445"/>
    </location>
</feature>
<dbReference type="SUPFAM" id="SSF47336">
    <property type="entry name" value="ACP-like"/>
    <property type="match status" value="3"/>
</dbReference>
<dbReference type="Pfam" id="PF09924">
    <property type="entry name" value="LPG_synthase_C"/>
    <property type="match status" value="1"/>
</dbReference>
<dbReference type="InterPro" id="IPR014030">
    <property type="entry name" value="Ketoacyl_synth_N"/>
</dbReference>
<feature type="region of interest" description="C-terminal hotdog fold" evidence="14">
    <location>
        <begin position="1635"/>
        <end position="1785"/>
    </location>
</feature>
<dbReference type="InterPro" id="IPR009081">
    <property type="entry name" value="PP-bd_ACP"/>
</dbReference>
<evidence type="ECO:0000259" key="16">
    <source>
        <dbReference type="PROSITE" id="PS50075"/>
    </source>
</evidence>
<dbReference type="CDD" id="cd00833">
    <property type="entry name" value="PKS"/>
    <property type="match status" value="3"/>
</dbReference>
<evidence type="ECO:0000259" key="17">
    <source>
        <dbReference type="PROSITE" id="PS52004"/>
    </source>
</evidence>
<dbReference type="InterPro" id="IPR050091">
    <property type="entry name" value="PKS_NRPS_Biosynth_Enz"/>
</dbReference>
<dbReference type="GO" id="GO:0004315">
    <property type="term" value="F:3-oxoacyl-[acyl-carrier-protein] synthase activity"/>
    <property type="evidence" value="ECO:0007669"/>
    <property type="project" value="InterPro"/>
</dbReference>
<evidence type="ECO:0000259" key="18">
    <source>
        <dbReference type="PROSITE" id="PS52019"/>
    </source>
</evidence>
<dbReference type="Gene3D" id="3.40.47.10">
    <property type="match status" value="3"/>
</dbReference>
<dbReference type="InterPro" id="IPR049551">
    <property type="entry name" value="PKS_DH_C"/>
</dbReference>
<dbReference type="InterPro" id="IPR054514">
    <property type="entry name" value="RhiE-like_linker"/>
</dbReference>
<feature type="domain" description="Ketosynthase family 3 (KS3)" evidence="17">
    <location>
        <begin position="3727"/>
        <end position="4158"/>
    </location>
</feature>
<dbReference type="InterPro" id="IPR042104">
    <property type="entry name" value="PKS_dehydratase_sf"/>
</dbReference>
<comment type="pathway">
    <text evidence="4">Lipid metabolism; fatty acid biosynthesis.</text>
</comment>
<sequence>MPILMLEKDVLAHPALAAVAQELFDTCKNEGSASRGIKHIAPNLFIGSERRGYFHYSRHRKILLVYAYTGSDEYFATVAAELLAHCERKGYQLNILSHRPIAAIGDVAFTATPFGVVQRILDLPSFTLEGGAMRRLRYQVGTFEKAGSCSVAEYRCGTDPAVDTDIARVIDSWCAGKTKVNPLVRSAREEILAGTLHERHRLFLTRVDGVLQNVVLISPLSDSDNGYLMDLEFYGPDMPRGGLEFAIVRIIEILVAEGRTMLSLGGTYGCRIEQSPNADAEVDQILDDLHKQEIFNDQGNFQFKNKFRPQAQSIFLCRKAGCGNPDSIIDIIMMIADPLRMQTSDVENHTVLSEQEPAAFTPRGDAESVPATDEADATAAAAADEKKNSAELSRHDDSLTALPQPRARLLAEAGFNPLLLSAEQVEFDLKTDSWAQLKLPAIESRMQRLHARLQSCTDAESSLREIFPFAHFVLADSGRSAEQALYRAWPNKGKVLQNLLFPTNLYHQIDNDFDPKELPSPVLFRIESDEAGKGELDLAALDAALAGDAAAIALVCIETCNNAAGGNPVSLQHLQQVKARLAPHAIPLLLDATRIVENARFQQRNDAAGAAQDLWQLVREMLACADVVVVSLAKDFGLGMGGLIATNDAALHRAARAAVEQAGSGLDLFERKLIALALRDRRFIENAVDRRMQAVRTVWQALKDCGAPVLQPAGGHCVLIDVKRIPAVAGFELPVASFLACLYLNTGIRAGAHSVGMQRRRETSHLVRLALPLGLEDSDVAQIAQRLAALFHDMTAIPELLPRKDAPASFGELATQYTLKHYHNVRAARVAADAPAPLSQAALHAEPVQAAPVQAESVQVAAADGEGINRGSITMQATPDTEARSTRRTCDIAVVGMAGRYPRAKNIDELWQNLKQGLDCIEELPADRYEQRLRYGPAAKYRGGFIADVDKFDSLFFNIPPKDAERLDPQERLFAEVAWETLEDAGYYPELLNRDEGGSNVGVYVGAVWATYQTVGVEEKHLGGTQAPSSFLWSIANRVSYGMNFSGPSLTIDTACSSSLTALYLACEAIYAGECNSAIVGGVNLDLHQSKWDINWSGGALSKDGVCRSFGHGANGYVAGEGVGAVYIKPLAQAVADGDHIYGVIKGIAVNHGGRTSGFVVPNPKAQTNLIRAALERAEVSAASIGYIEAHGTGTELGDPLEIAALNNAFDGQGVATHACAVGSLKTNIGHLEAAAGVASLSKVLLQMQHRQLVPSLHSAVLNEHIDFDTSPFRVQQQLQDWLPLQVDGLAQPLRAGISSFGAGGSNAHVILESYAGDAAAAESAADRETHIFPLSARTEAQLVDVATRLRDYLQQPDAVAPLRDIAFTLQCGRKPFEFRVALLARSRAELVERIGAFLAGKKHEGVVIGNVKNADVILKLMSRSEREQVIGLLSRRRDAGKVARLWAEGVLLDWRGINGASSGRRVSLPTYPFADKRHWVPVTAAGSVAALAARRGIHPLVDSNESTFERQLFKKTFHDGEFFIYDHRVMDVPTLPGVAYLELARKAGELAAGRPVRRLRNILWVSPIAVRDVPAEAWVELKPSHDAIQFEVFSDGDSGKKVLHSQGKILYASESELAAADEYVDLAAIRARCAKVMNGRDAYPLFKSFGLDLGPGFQSLQEVYRSDSETLGLLQLPPARLDDLQSLLLHPSLIDGALQAGVAAQLGGASSEMLVPFSIGEVEVIHPLQPRCWSYVTEMTDGRVENSRVSRKNVLILDDDGKILVRIREATGVPIAEVHKEPARKDEAGFARLFYAPEWEAAPLPALAVAEAPEQGDAILLFDRDDTLRELYRRQLAAAGSVQRVVLVRPAAQFARIDADTYAVDPANFDHFAQLIDAIVESKYTFRHIGFAWPLGGPVPALDEAAIGAALASGVRSLLPLCQALTKLKFDNKLQLVYLHASGDGELPVTHDAVAGFFRALHLEFPKVQCKTLELNGYDGNGDSVLAALRAEFRADAGDAVALRIVGGERQLRRLKLFDLAPAAADTATPYAPRARGVYLITGGAGGLGLIFAEFLARRYQARLLLTGRSAPSAEREAQFEQLRALGAEVVYIEADVSSNADVQRLVATGKQHFGEINGVIHSAGVLRDSYVRNKPAADFDAVLAPKVFGTVYLDEATRAEPLDFFVLFSSMAAVTGNAGQSDYGYANHFMDSFAFRREQQRGAGLRAGKALSLNWSLWADGGMRVDEQTEQMFTKTLGIKLLGTDTGIDAFVNGLSSNATQLAVLEGNQEKIEIAWGMRKKPQPVPAAAATVAAAPGTQQNMATLVQAELTRMAMEFLKLDAADISPDSVLLDLGFDSIGLTTYANEINDKYGVDVTPVLFFDYPSIQEVSKYLAAERSAEVARVHASAGGGTVAKSAAAPVVPVDSGQPQRISKGWDSRAYEAAPHAAAGRAAPVNRFDDMPIAIVGMSGVMPQSDNLDEFWQHLKNGDDLISVIPEDRWDWEEFYGDPFKEVNKSNSKWGGFMREVDKFDALFFGISKREAQMMDPQQRIFLETVWKAIEDSGHRVSDLSGTRTGLFVGVATNDYVDVMNRLNIGLDGYSASGNSHSVLANRVSFLLNLRGPSAPIDTACSSSLVALHRAIESIHTGSCDMAIVGGVQVMLSPAAYISFGMAGMLSSDGKCKTFDKRANGYVRGEGSGAILLKSLAKAEADGDHIYAVVRATAENHGGRVTTLTAPNSAAQAELLVDAYDKAQMDPATVGYIECHGTGTGLGDPIEIQALTKAFSELYKRHDHAPAVVPHVGLSSAKTNIGHLETAAGIAGILRVLLAIRHRQIPANVHFEEINPYINLAGTPFYIADKTRDWQSPQGRDGSVLPRRAGVSSFGFGGANAHIVLEEHLASAERVYNDTVGPQLVVLSAKTDDRLHAYAEAMLERAEADAPDLLDFAYTLQVGRDEMPERLAFVAATIDDVRGKLRAFLDGNAASGVSRGSSRARKDAPPIADAATVQALIEAQDLAALAAVWVNGADIDWRRLPRLRTPRRIALPTYPFARERCWIPGVEGFRRSDAATPAFTGATAAAAAPARTATVAATAAVATSAAPQTLYYRSVWQETPLAASAAAGMSAAPILLLAHGEALREQLRRRLGEQGRAVPAIVLVQPGDSFQALSADTYRLQPAQHADYAALFAALQTQGLRPRHIVHAWSGSESVLDADALRAGLDHGVGSLFALGQTLAGAAQADKAAAAPAFATNLFCLIPADAGQAQPQHAALASFVRSAALEIPQLSSKCIAIGVAVSSGMPDETAVDRLIAELADDARGNMEIRYTAQQRLVRSLQPWTPSVALPAAVRERGTYVITGGAGGLGLIVAKFLASQAKVNLALIGRSQLDAAQTAKLAELEALGAQVAYLRGDVGQRDAAQALLQQVRERFGSIHGIVHAAGVIRDAPIERKTVVDFDATCAPKLYGTIHLDQASQSDDLDFFVLFSSLAAELGSSGQCDYAYANGFQHHYAALRERLVAQQQRRGRTLAIDWPLWQDGGMQVERIKGIQLDAKTKAMLQESSGMYALDTDAGLAAFAAALLGGETQLLVMHGNPAKIDRVLGLAPAAAAPALRAPAHSAAAPRNDAEFVRRLRSDLLRIVAEVLLVSPQQIVADVNLSEYGLDSLGVANLFRRLNDSYALSLAPAVVFEYPTFDALSGYLASTHAAELRPFYADAFDATTVDVSEAVRPLADTGGTDIAAAPAASLVPVAIVGIAGVFPGADTPDELWQQILAGADLVSEIPPERWDWRAHHADSGAQRNTTAARWGGFLRNVDKFDAPFFGIGALEAALMDPQQRLFLQVAWNAIEDSGHRASELAGTRTGVFVGLGGFDYVELLRDADTEVVGYSATGMAHCVLPNRLSYLLDLRGPSEAIDTACSSSLVAIHRAAESVASGHCTAAIAGGTNVLLTPSLQLALGSAGMLAADGRCKTFDHRADGYVRGEGCAAVLLKRLDQAVADGDTIYAVVKGSGVNHGGRAMSLTAPNPNAQAELLVDVYRRAAVDAGQVGLIEAHGTGTAMGDAVELNGLKKAFRELGVATTARCAVGSIKTNIGHLEAASGVTSLIKTVLAMRHRKIPGVLHFEQLNPQIRLDDSPFHIARGTQDWTACSDAAGAALPLTAGISSLGFGGVNAHLVVQEYRASQALAANAPHAQKLARLIVLSAKTPEQLVARAGDLLAYLQASGNMAAAPLARIAATLQVGRENLRERLAFVVDSVADLAARLQAFVAGDGAIAAAYRSRGERDSDSVGLINRDADIKAMIVSKWLSSNDLGPLLELWTQGVDIDWLALYAGALPPRINLPTYPFARERHWVDTVAAADAAATESPAPARTAASRKPPSTARLAGLRSAADLAAQLIGEELARQLQIPAAQLPGDRNLLELGVTSLGIASLVREVNRRLELDLSPSLIFEYPTIARFAAYLGETCPSAIGRAMATAVLPEFGDGDTAAAAAADVPDGLGTPAEPVQRRESAREVLESIVWQDSATGDEYERMTF</sequence>
<keyword evidence="11" id="KW-0677">Repeat</keyword>
<keyword evidence="9" id="KW-0597">Phosphoprotein</keyword>
<dbReference type="Pfam" id="PF21394">
    <property type="entry name" value="Beta-ketacyl_N"/>
    <property type="match status" value="2"/>
</dbReference>
<dbReference type="InterPro" id="IPR049552">
    <property type="entry name" value="PKS_DH_N"/>
</dbReference>
<evidence type="ECO:0000313" key="19">
    <source>
        <dbReference type="EMBL" id="TDR44821.1"/>
    </source>
</evidence>
<dbReference type="PROSITE" id="PS52019">
    <property type="entry name" value="PKS_MFAS_DH"/>
    <property type="match status" value="1"/>
</dbReference>
<feature type="active site" description="Proton donor; for dehydratase activity" evidence="14">
    <location>
        <position position="1696"/>
    </location>
</feature>
<comment type="similarity">
    <text evidence="5">Belongs to the short-chain dehydrogenases/reductases (SDR) family.</text>
</comment>
<dbReference type="PROSITE" id="PS00606">
    <property type="entry name" value="KS3_1"/>
    <property type="match status" value="3"/>
</dbReference>
<keyword evidence="7" id="KW-0596">Phosphopantetheine</keyword>
<dbReference type="Gene3D" id="1.10.1240.100">
    <property type="match status" value="3"/>
</dbReference>
<dbReference type="GO" id="GO:0006633">
    <property type="term" value="P:fatty acid biosynthetic process"/>
    <property type="evidence" value="ECO:0007669"/>
    <property type="project" value="UniProtKB-UniPathway"/>
</dbReference>
<feature type="domain" description="Carrier" evidence="16">
    <location>
        <begin position="3608"/>
        <end position="3685"/>
    </location>
</feature>
<feature type="domain" description="Ketosynthase family 3 (KS3)" evidence="17">
    <location>
        <begin position="889"/>
        <end position="1314"/>
    </location>
</feature>
<evidence type="ECO:0000256" key="3">
    <source>
        <dbReference type="ARBA" id="ARBA00004792"/>
    </source>
</evidence>
<dbReference type="PANTHER" id="PTHR43775:SF37">
    <property type="entry name" value="SI:DKEY-61P9.11"/>
    <property type="match status" value="1"/>
</dbReference>
<dbReference type="InterPro" id="IPR049490">
    <property type="entry name" value="C883_1060-like_KR_N"/>
</dbReference>
<comment type="subunit">
    <text evidence="6">Homotetramer.</text>
</comment>
<protein>
    <submittedName>
        <fullName evidence="19">Acyl transferase domain-containing protein</fullName>
    </submittedName>
</protein>
<evidence type="ECO:0000256" key="10">
    <source>
        <dbReference type="ARBA" id="ARBA00022679"/>
    </source>
</evidence>
<evidence type="ECO:0000256" key="5">
    <source>
        <dbReference type="ARBA" id="ARBA00006484"/>
    </source>
</evidence>
<dbReference type="InterPro" id="IPR057326">
    <property type="entry name" value="KR_dom"/>
</dbReference>
<dbReference type="GO" id="GO:0005737">
    <property type="term" value="C:cytoplasm"/>
    <property type="evidence" value="ECO:0007669"/>
    <property type="project" value="UniProtKB-SubCell"/>
</dbReference>
<dbReference type="FunFam" id="3.40.47.10:FF:000019">
    <property type="entry name" value="Polyketide synthase type I"/>
    <property type="match status" value="2"/>
</dbReference>
<dbReference type="Pfam" id="PF00550">
    <property type="entry name" value="PP-binding"/>
    <property type="match status" value="3"/>
</dbReference>
<dbReference type="PANTHER" id="PTHR43775">
    <property type="entry name" value="FATTY ACID SYNTHASE"/>
    <property type="match status" value="1"/>
</dbReference>
<dbReference type="Pfam" id="PF22336">
    <property type="entry name" value="RhiE-like_linker"/>
    <property type="match status" value="3"/>
</dbReference>
<evidence type="ECO:0000256" key="15">
    <source>
        <dbReference type="SAM" id="MobiDB-lite"/>
    </source>
</evidence>
<dbReference type="SUPFAM" id="SSF51735">
    <property type="entry name" value="NAD(P)-binding Rossmann-fold domains"/>
    <property type="match status" value="4"/>
</dbReference>
<dbReference type="SMART" id="SM01294">
    <property type="entry name" value="PKS_PP_betabranch"/>
    <property type="match status" value="3"/>
</dbReference>
<evidence type="ECO:0000256" key="1">
    <source>
        <dbReference type="ARBA" id="ARBA00001933"/>
    </source>
</evidence>
<accession>A0A4R6YZZ1</accession>
<dbReference type="PROSITE" id="PS52004">
    <property type="entry name" value="KS3_2"/>
    <property type="match status" value="3"/>
</dbReference>
<dbReference type="Pfam" id="PF02801">
    <property type="entry name" value="Ketoacyl-synt_C"/>
    <property type="match status" value="3"/>
</dbReference>
<proteinExistence type="inferred from homology"/>
<name>A0A4R6YZZ1_9GAMM</name>
<dbReference type="UniPathway" id="UPA00094"/>
<dbReference type="SMART" id="SM00825">
    <property type="entry name" value="PKS_KS"/>
    <property type="match status" value="3"/>
</dbReference>
<dbReference type="GO" id="GO:0031177">
    <property type="term" value="F:phosphopantetheine binding"/>
    <property type="evidence" value="ECO:0007669"/>
    <property type="project" value="InterPro"/>
</dbReference>
<dbReference type="InterPro" id="IPR015424">
    <property type="entry name" value="PyrdxlP-dep_Trfase"/>
</dbReference>
<evidence type="ECO:0000256" key="11">
    <source>
        <dbReference type="ARBA" id="ARBA00022737"/>
    </source>
</evidence>
<evidence type="ECO:0000256" key="2">
    <source>
        <dbReference type="ARBA" id="ARBA00004496"/>
    </source>
</evidence>
<dbReference type="GO" id="GO:0005886">
    <property type="term" value="C:plasma membrane"/>
    <property type="evidence" value="ECO:0007669"/>
    <property type="project" value="TreeGrafter"/>
</dbReference>
<evidence type="ECO:0000256" key="8">
    <source>
        <dbReference type="ARBA" id="ARBA00022490"/>
    </source>
</evidence>
<dbReference type="SMART" id="SM00826">
    <property type="entry name" value="PKS_DH"/>
    <property type="match status" value="1"/>
</dbReference>
<dbReference type="InterPro" id="IPR024320">
    <property type="entry name" value="LPG_synthase_C"/>
</dbReference>
<evidence type="ECO:0000256" key="6">
    <source>
        <dbReference type="ARBA" id="ARBA00011881"/>
    </source>
</evidence>
<feature type="domain" description="Ketosynthase family 3 (KS3)" evidence="17">
    <location>
        <begin position="2443"/>
        <end position="2880"/>
    </location>
</feature>
<feature type="domain" description="Carrier" evidence="16">
    <location>
        <begin position="2306"/>
        <end position="2380"/>
    </location>
</feature>
<dbReference type="Gene3D" id="3.40.640.10">
    <property type="entry name" value="Type I PLP-dependent aspartate aminotransferase-like (Major domain)"/>
    <property type="match status" value="1"/>
</dbReference>
<dbReference type="SUPFAM" id="SSF53901">
    <property type="entry name" value="Thiolase-like"/>
    <property type="match status" value="3"/>
</dbReference>
<dbReference type="Gene3D" id="1.10.1200.10">
    <property type="entry name" value="ACP-like"/>
    <property type="match status" value="3"/>
</dbReference>
<reference evidence="19 20" key="1">
    <citation type="submission" date="2019-03" db="EMBL/GenBank/DDBJ databases">
        <title>Genomic Encyclopedia of Type Strains, Phase IV (KMG-IV): sequencing the most valuable type-strain genomes for metagenomic binning, comparative biology and taxonomic classification.</title>
        <authorList>
            <person name="Goeker M."/>
        </authorList>
    </citation>
    <scope>NUCLEOTIDE SEQUENCE [LARGE SCALE GENOMIC DNA]</scope>
    <source>
        <strain evidence="19 20">DSM 21667</strain>
    </source>
</reference>
<keyword evidence="12" id="KW-0663">Pyridoxal phosphate</keyword>
<dbReference type="InterPro" id="IPR014031">
    <property type="entry name" value="Ketoacyl_synth_C"/>
</dbReference>
<dbReference type="GO" id="GO:0016829">
    <property type="term" value="F:lyase activity"/>
    <property type="evidence" value="ECO:0007669"/>
    <property type="project" value="InterPro"/>
</dbReference>
<dbReference type="InterPro" id="IPR013968">
    <property type="entry name" value="PKS_KR"/>
</dbReference>
<organism evidence="19 20">
    <name type="scientific">Tahibacter aquaticus</name>
    <dbReference type="NCBI Taxonomy" id="520092"/>
    <lineage>
        <taxon>Bacteria</taxon>
        <taxon>Pseudomonadati</taxon>
        <taxon>Pseudomonadota</taxon>
        <taxon>Gammaproteobacteria</taxon>
        <taxon>Lysobacterales</taxon>
        <taxon>Rhodanobacteraceae</taxon>
        <taxon>Tahibacter</taxon>
    </lineage>
</organism>
<comment type="cofactor">
    <cofactor evidence="1">
        <name>pyridoxal 5'-phosphate</name>
        <dbReference type="ChEBI" id="CHEBI:597326"/>
    </cofactor>
</comment>
<dbReference type="Pfam" id="PF08659">
    <property type="entry name" value="KR"/>
    <property type="match status" value="2"/>
</dbReference>
<keyword evidence="10 19" id="KW-0808">Transferase</keyword>
<gene>
    <name evidence="19" type="ORF">DFR29_1052</name>
</gene>